<keyword evidence="3" id="KW-1185">Reference proteome</keyword>
<dbReference type="EMBL" id="WTPX01000052">
    <property type="protein sequence ID" value="NNJ25868.1"/>
    <property type="molecule type" value="Genomic_DNA"/>
</dbReference>
<gene>
    <name evidence="2" type="ORF">LzC2_19440</name>
</gene>
<dbReference type="RefSeq" id="WP_171186303.1">
    <property type="nucleotide sequence ID" value="NZ_WTPX01000052.1"/>
</dbReference>
<name>A0ABX1VF22_9PLAN</name>
<evidence type="ECO:0000313" key="2">
    <source>
        <dbReference type="EMBL" id="NNJ25868.1"/>
    </source>
</evidence>
<feature type="transmembrane region" description="Helical" evidence="1">
    <location>
        <begin position="85"/>
        <end position="108"/>
    </location>
</feature>
<protein>
    <submittedName>
        <fullName evidence="2">Uncharacterized protein</fullName>
    </submittedName>
</protein>
<accession>A0ABX1VF22</accession>
<comment type="caution">
    <text evidence="2">The sequence shown here is derived from an EMBL/GenBank/DDBJ whole genome shotgun (WGS) entry which is preliminary data.</text>
</comment>
<sequence length="110" mass="11388">MPGAIAAFFGGSLGFLTPPTVILGVLFTIEVVRQGGKLPHGEGALSYLLLLTCSAWTIGAGAGFCGAALALRVRRRRHAKWPENLTAFVGAYVAGTIPSLLCCCPPFVVG</sequence>
<organism evidence="2 3">
    <name type="scientific">Alienimonas chondri</name>
    <dbReference type="NCBI Taxonomy" id="2681879"/>
    <lineage>
        <taxon>Bacteria</taxon>
        <taxon>Pseudomonadati</taxon>
        <taxon>Planctomycetota</taxon>
        <taxon>Planctomycetia</taxon>
        <taxon>Planctomycetales</taxon>
        <taxon>Planctomycetaceae</taxon>
        <taxon>Alienimonas</taxon>
    </lineage>
</organism>
<feature type="transmembrane region" description="Helical" evidence="1">
    <location>
        <begin position="48"/>
        <end position="73"/>
    </location>
</feature>
<evidence type="ECO:0000313" key="3">
    <source>
        <dbReference type="Proteomes" id="UP000609651"/>
    </source>
</evidence>
<dbReference type="Proteomes" id="UP000609651">
    <property type="component" value="Unassembled WGS sequence"/>
</dbReference>
<evidence type="ECO:0000256" key="1">
    <source>
        <dbReference type="SAM" id="Phobius"/>
    </source>
</evidence>
<proteinExistence type="predicted"/>
<reference evidence="2 3" key="1">
    <citation type="journal article" date="2020" name="Syst. Appl. Microbiol.">
        <title>Alienimonas chondri sp. nov., a novel planctomycete isolated from the biofilm of the red alga Chondrus crispus.</title>
        <authorList>
            <person name="Vitorino I."/>
            <person name="Albuquerque L."/>
            <person name="Wiegand S."/>
            <person name="Kallscheuer N."/>
            <person name="da Costa M.S."/>
            <person name="Lobo-da-Cunha A."/>
            <person name="Jogler C."/>
            <person name="Lage O.M."/>
        </authorList>
    </citation>
    <scope>NUCLEOTIDE SEQUENCE [LARGE SCALE GENOMIC DNA]</scope>
    <source>
        <strain evidence="2 3">LzC2</strain>
    </source>
</reference>
<keyword evidence="1" id="KW-1133">Transmembrane helix</keyword>
<keyword evidence="1" id="KW-0472">Membrane</keyword>
<keyword evidence="1" id="KW-0812">Transmembrane</keyword>